<evidence type="ECO:0000259" key="2">
    <source>
        <dbReference type="Pfam" id="PF03168"/>
    </source>
</evidence>
<evidence type="ECO:0000313" key="3">
    <source>
        <dbReference type="EMBL" id="RXH95641.1"/>
    </source>
</evidence>
<name>A0A498JQV7_MALDO</name>
<dbReference type="AlphaFoldDB" id="A0A498JQV7"/>
<organism evidence="3 4">
    <name type="scientific">Malus domestica</name>
    <name type="common">Apple</name>
    <name type="synonym">Pyrus malus</name>
    <dbReference type="NCBI Taxonomy" id="3750"/>
    <lineage>
        <taxon>Eukaryota</taxon>
        <taxon>Viridiplantae</taxon>
        <taxon>Streptophyta</taxon>
        <taxon>Embryophyta</taxon>
        <taxon>Tracheophyta</taxon>
        <taxon>Spermatophyta</taxon>
        <taxon>Magnoliopsida</taxon>
        <taxon>eudicotyledons</taxon>
        <taxon>Gunneridae</taxon>
        <taxon>Pentapetalae</taxon>
        <taxon>rosids</taxon>
        <taxon>fabids</taxon>
        <taxon>Rosales</taxon>
        <taxon>Rosaceae</taxon>
        <taxon>Amygdaloideae</taxon>
        <taxon>Maleae</taxon>
        <taxon>Malus</taxon>
    </lineage>
</organism>
<keyword evidence="1" id="KW-1133">Transmembrane helix</keyword>
<gene>
    <name evidence="3" type="ORF">DVH24_008141</name>
</gene>
<dbReference type="KEGG" id="mdm:103417680"/>
<comment type="caution">
    <text evidence="3">The sequence shown here is derived from an EMBL/GenBank/DDBJ whole genome shotgun (WGS) entry which is preliminary data.</text>
</comment>
<dbReference type="InterPro" id="IPR004864">
    <property type="entry name" value="LEA_2"/>
</dbReference>
<reference evidence="3 4" key="1">
    <citation type="submission" date="2018-10" db="EMBL/GenBank/DDBJ databases">
        <title>A high-quality apple genome assembly.</title>
        <authorList>
            <person name="Hu J."/>
        </authorList>
    </citation>
    <scope>NUCLEOTIDE SEQUENCE [LARGE SCALE GENOMIC DNA]</scope>
    <source>
        <strain evidence="4">cv. HFTH1</strain>
        <tissue evidence="3">Young leaf</tissue>
    </source>
</reference>
<dbReference type="Proteomes" id="UP000290289">
    <property type="component" value="Chromosome 6"/>
</dbReference>
<sequence>MKGEGKNTKCLAYVAIFIVFQIIVITAFSLTVMKIKGPKVRFGTVAAENFSSISSNSPSLSLNLVTKFAVKNTNFGHFKYPNSTVTIYYAGQAIGSADIPKGRARARSTRRTDVVISINTDKLSGSTNLGNDINSGLVPLTSEATLKGKVELMKIIKKNKSGKMSCSMSINLANRAVQDLKCE</sequence>
<dbReference type="Gene3D" id="2.60.40.1820">
    <property type="match status" value="1"/>
</dbReference>
<feature type="domain" description="Late embryogenesis abundant protein LEA-2 subgroup" evidence="2">
    <location>
        <begin position="67"/>
        <end position="167"/>
    </location>
</feature>
<dbReference type="PANTHER" id="PTHR31852">
    <property type="entry name" value="LATE EMBRYOGENESIS ABUNDANT (LEA) HYDROXYPROLINE-RICH GLYCOPROTEIN FAMILY"/>
    <property type="match status" value="1"/>
</dbReference>
<dbReference type="InterPro" id="IPR055301">
    <property type="entry name" value="Lea14-like_2"/>
</dbReference>
<protein>
    <recommendedName>
        <fullName evidence="2">Late embryogenesis abundant protein LEA-2 subgroup domain-containing protein</fullName>
    </recommendedName>
</protein>
<keyword evidence="1" id="KW-0472">Membrane</keyword>
<accession>A0A498JQV7</accession>
<dbReference type="OrthoDB" id="1894389at2759"/>
<dbReference type="Pfam" id="PF03168">
    <property type="entry name" value="LEA_2"/>
    <property type="match status" value="1"/>
</dbReference>
<proteinExistence type="predicted"/>
<keyword evidence="4" id="KW-1185">Reference proteome</keyword>
<evidence type="ECO:0000256" key="1">
    <source>
        <dbReference type="SAM" id="Phobius"/>
    </source>
</evidence>
<feature type="transmembrane region" description="Helical" evidence="1">
    <location>
        <begin position="12"/>
        <end position="32"/>
    </location>
</feature>
<dbReference type="Gramene" id="mRNA:MD06G0075400">
    <property type="protein sequence ID" value="CDS:MD06G0075400.1"/>
    <property type="gene ID" value="MD06G0075400"/>
</dbReference>
<dbReference type="EMBL" id="RDQH01000332">
    <property type="protein sequence ID" value="RXH95641.1"/>
    <property type="molecule type" value="Genomic_DNA"/>
</dbReference>
<keyword evidence="1" id="KW-0812">Transmembrane</keyword>
<evidence type="ECO:0000313" key="4">
    <source>
        <dbReference type="Proteomes" id="UP000290289"/>
    </source>
</evidence>